<dbReference type="InterPro" id="IPR015252">
    <property type="entry name" value="BRCA2_hlx"/>
</dbReference>
<feature type="region of interest" description="Disordered" evidence="6">
    <location>
        <begin position="63"/>
        <end position="97"/>
    </location>
</feature>
<dbReference type="FunFam" id="2.40.50.140:FF:000262">
    <property type="entry name" value="Protein BREAST CANCER SUSCEPTIBILITY 2 homolog B"/>
    <property type="match status" value="1"/>
</dbReference>
<dbReference type="InterPro" id="IPR015187">
    <property type="entry name" value="BRCA2_OB_1"/>
</dbReference>
<dbReference type="SUPFAM" id="SSF81878">
    <property type="entry name" value="BRCA2 tower domain"/>
    <property type="match status" value="1"/>
</dbReference>
<dbReference type="CDD" id="cd04493">
    <property type="entry name" value="BRCA2DBD_OB1"/>
    <property type="match status" value="1"/>
</dbReference>
<feature type="region of interest" description="Disordered" evidence="6">
    <location>
        <begin position="468"/>
        <end position="488"/>
    </location>
</feature>
<accession>A0A8D7A374</accession>
<keyword evidence="4" id="KW-0233">DNA recombination</keyword>
<evidence type="ECO:0000256" key="3">
    <source>
        <dbReference type="ARBA" id="ARBA00023125"/>
    </source>
</evidence>
<dbReference type="InterPro" id="IPR015205">
    <property type="entry name" value="Tower_dom"/>
</dbReference>
<dbReference type="InterPro" id="IPR015525">
    <property type="entry name" value="BRCA2"/>
</dbReference>
<feature type="compositionally biased region" description="Basic and acidic residues" evidence="6">
    <location>
        <begin position="67"/>
        <end position="83"/>
    </location>
</feature>
<organism evidence="8">
    <name type="scientific">Musa acuminata subsp. malaccensis</name>
    <name type="common">Wild banana</name>
    <name type="synonym">Musa malaccensis</name>
    <dbReference type="NCBI Taxonomy" id="214687"/>
    <lineage>
        <taxon>Eukaryota</taxon>
        <taxon>Viridiplantae</taxon>
        <taxon>Streptophyta</taxon>
        <taxon>Embryophyta</taxon>
        <taxon>Tracheophyta</taxon>
        <taxon>Spermatophyta</taxon>
        <taxon>Magnoliopsida</taxon>
        <taxon>Liliopsida</taxon>
        <taxon>Zingiberales</taxon>
        <taxon>Musaceae</taxon>
        <taxon>Musa</taxon>
    </lineage>
</organism>
<keyword evidence="1" id="KW-0677">Repeat</keyword>
<evidence type="ECO:0000256" key="6">
    <source>
        <dbReference type="SAM" id="MobiDB-lite"/>
    </source>
</evidence>
<protein>
    <submittedName>
        <fullName evidence="8">(wild Malaysian banana) hypothetical protein</fullName>
    </submittedName>
</protein>
<keyword evidence="3" id="KW-0238">DNA-binding</keyword>
<evidence type="ECO:0000256" key="2">
    <source>
        <dbReference type="ARBA" id="ARBA00022763"/>
    </source>
</evidence>
<gene>
    <name evidence="8" type="ORF">GSMUA_282280.1</name>
</gene>
<dbReference type="SMART" id="SM01341">
    <property type="entry name" value="Tower"/>
    <property type="match status" value="1"/>
</dbReference>
<keyword evidence="2" id="KW-0227">DNA damage</keyword>
<dbReference type="InterPro" id="IPR012340">
    <property type="entry name" value="NA-bd_OB-fold"/>
</dbReference>
<keyword evidence="5" id="KW-0234">DNA repair</keyword>
<evidence type="ECO:0000313" key="8">
    <source>
        <dbReference type="EMBL" id="CAG1840560.1"/>
    </source>
</evidence>
<evidence type="ECO:0000256" key="5">
    <source>
        <dbReference type="ARBA" id="ARBA00023204"/>
    </source>
</evidence>
<dbReference type="Pfam" id="PF00634">
    <property type="entry name" value="BRCA2"/>
    <property type="match status" value="4"/>
</dbReference>
<dbReference type="SUPFAM" id="SSF50249">
    <property type="entry name" value="Nucleic acid-binding proteins"/>
    <property type="match status" value="3"/>
</dbReference>
<dbReference type="PANTHER" id="PTHR11289">
    <property type="entry name" value="BREAST CANCER TYPE 2 SUSCEPTIBILITY PROTEIN BRCA2"/>
    <property type="match status" value="1"/>
</dbReference>
<dbReference type="Gene3D" id="2.40.50.140">
    <property type="entry name" value="Nucleic acid-binding proteins"/>
    <property type="match status" value="4"/>
</dbReference>
<dbReference type="EMBL" id="HG996470">
    <property type="protein sequence ID" value="CAG1840560.1"/>
    <property type="molecule type" value="Genomic_DNA"/>
</dbReference>
<evidence type="ECO:0000256" key="4">
    <source>
        <dbReference type="ARBA" id="ARBA00023172"/>
    </source>
</evidence>
<dbReference type="GO" id="GO:0003677">
    <property type="term" value="F:DNA binding"/>
    <property type="evidence" value="ECO:0007669"/>
    <property type="project" value="UniProtKB-KW"/>
</dbReference>
<dbReference type="Pfam" id="PF09169">
    <property type="entry name" value="BRCA-2_helical"/>
    <property type="match status" value="1"/>
</dbReference>
<dbReference type="Pfam" id="PF09103">
    <property type="entry name" value="BRCA-2_OB1"/>
    <property type="match status" value="1"/>
</dbReference>
<sequence length="1267" mass="140738">MPPPPPTDLPTWEILPTADGHFQWAAAAGDPGVQPEPPLRTLARGVDSHPDHRLPSMADLSTLARPKLPEGGDGGRGDGERLPMFRTGTGRAVSVSESSIRKARSVLGGAGDMDTSGSIRHGIETTSGGQDDRFPLFRTGSGKSVTIKESSLRKAAVVLEGNGINKGDKVTLDVGAKDELFPMFSTGSGKPVTVKESSIRKAAAIFIGENMEKGDLEHSLTHSGGIPVMCRGIHTIISPNCAWNMKLHDLVAQTAKNIRRSIQPFLFLEFTSYMIAYTYNTTYNMFQNLQILCNVAETIMMGMKNQFYSILQLKRHCLLLMEAIQRQVTKSIYFAEELHENFRWDMNQETAGTSLLDCVDVNSVQRSPENCINKFCSTGSYLTNGQLQKTLEHKLDSSDCGQSPVKFQTAGGRYVSISNDALKCARNLLGESDIEASENNITLDQPLSSVLRNKNNLDDTFWNKENISSPHSPHCGGMSKLVSRTPPSLTKRRQFSLTRKIKSDNDLLSAGSAVEIVRRIENGDGMSLGGPLIDISNIAGDCMNMNRLPNEKRRPGKTSYVSPFKRPRSSRFITPLKGSTSLLATGSSKPSTTESSNCGRISTRYPFQLKRKNLKDFFGGPPTCQDLSGSLPHEVSNMDADNAVTYRFYDAFHHDEIGLEAFQGMLLKSGASSSNATKEWVANHYRWIVWKLASFERCYSTQVGIKFLTVCNVLEELKYRYEREVNYGHRSALKKILDGDASPASMMVLCVSAIHSTSRPTMLKANDSNYPDEDIKKLYDSSSTVTKINCQTRIELTDGWYSLDALLDVWLSKQLAAGKLFVGQKLRICGAGLCGWVGPVSSLEASKTVHMLIHINGTYRAQWDEKLGFCKRISAPLAFSCIKASGGKIPRTLVGITRVYPVLYKERFPDGAYVVRSERLEKKALQIYNQRRCTIAEAIMSEQLDVFVDINDGDEGAKLCKILETAADPEVLMADMTSEQLFSFSTYQAKQKEIRQSHLQKMIEKALKDAGVASREVTPFMRVRVAGLTSKYSCRKGRFREGLITIWSPTEDQKVDLVEGKIYDVSGLMPLNFSMDVLYLQGGGYSTVWKNLPSTEADKYEPFFNPRKSVNLSNLGEIPLASEFDIAAMILHVEDVCMSGRQKKQWIFITDGCNCSSTSQYQEQHDCLLAVSFSSPMVDKDLFSHHHEGTVVGFYNLVKRARDQTNHLWVAEATENSTYSVSYNLPGDCHLKVAATSAHRWAKLSYLTIQKLKERISSILGHHEISR</sequence>
<dbReference type="AlphaFoldDB" id="A0A8D7A374"/>
<feature type="domain" description="Tower" evidence="7">
    <location>
        <begin position="905"/>
        <end position="945"/>
    </location>
</feature>
<dbReference type="GO" id="GO:0000724">
    <property type="term" value="P:double-strand break repair via homologous recombination"/>
    <property type="evidence" value="ECO:0007669"/>
    <property type="project" value="InterPro"/>
</dbReference>
<dbReference type="PANTHER" id="PTHR11289:SF0">
    <property type="entry name" value="BREAST CANCER TYPE 2 SUSCEPTIBILITY PROTEIN"/>
    <property type="match status" value="1"/>
</dbReference>
<dbReference type="SUPFAM" id="SSF81872">
    <property type="entry name" value="BRCA2 helical domain"/>
    <property type="match status" value="1"/>
</dbReference>
<reference evidence="8" key="1">
    <citation type="submission" date="2021-03" db="EMBL/GenBank/DDBJ databases">
        <authorList>
            <consortium name="Genoscope - CEA"/>
            <person name="William W."/>
        </authorList>
    </citation>
    <scope>NUCLEOTIDE SEQUENCE</scope>
    <source>
        <strain evidence="8">Doubled-haploid Pahang</strain>
    </source>
</reference>
<proteinExistence type="predicted"/>
<evidence type="ECO:0000256" key="1">
    <source>
        <dbReference type="ARBA" id="ARBA00022737"/>
    </source>
</evidence>
<dbReference type="InterPro" id="IPR002093">
    <property type="entry name" value="BRCA2_repeat"/>
</dbReference>
<dbReference type="InterPro" id="IPR036315">
    <property type="entry name" value="BRCA2_hlx_sf"/>
</dbReference>
<dbReference type="PROSITE" id="PS50138">
    <property type="entry name" value="BRCA2_REPEAT"/>
    <property type="match status" value="2"/>
</dbReference>
<name>A0A8D7A374_MUSAM</name>
<evidence type="ECO:0000259" key="7">
    <source>
        <dbReference type="SMART" id="SM01341"/>
    </source>
</evidence>